<dbReference type="InterPro" id="IPR051531">
    <property type="entry name" value="N-acetyltransferase"/>
</dbReference>
<dbReference type="RefSeq" id="WP_135084428.1">
    <property type="nucleotide sequence ID" value="NZ_SPDV01000008.1"/>
</dbReference>
<name>A0A4Y8ZUT9_9SPHN</name>
<protein>
    <submittedName>
        <fullName evidence="2">N-acetyltransferase</fullName>
    </submittedName>
</protein>
<reference evidence="2 3" key="1">
    <citation type="submission" date="2019-03" db="EMBL/GenBank/DDBJ databases">
        <title>Genome sequence of Sphingomonas sp. 17J27-24.</title>
        <authorList>
            <person name="Kim M."/>
            <person name="Maeng S."/>
            <person name="Sathiyaraj S."/>
        </authorList>
    </citation>
    <scope>NUCLEOTIDE SEQUENCE [LARGE SCALE GENOMIC DNA]</scope>
    <source>
        <strain evidence="2 3">17J27-24</strain>
    </source>
</reference>
<dbReference type="Gene3D" id="3.40.630.30">
    <property type="match status" value="1"/>
</dbReference>
<dbReference type="PROSITE" id="PS51186">
    <property type="entry name" value="GNAT"/>
    <property type="match status" value="1"/>
</dbReference>
<sequence length="178" mass="20298">MMETERLRLRNWTMADVEPFVRHTNTPAVMRWLGGVKTPAELEAIVRDRFIRWQETRGRTFWVVERKADDALLGFCGLKVADDAGSPVEGEHEVGWRLREDAWGQGYAREAATASLDFAFDTLAASRVVALTVDGNRPSWGLMERLGMTRRPELDYDGPAWAEGRVIVYSIGRDEWRA</sequence>
<dbReference type="Pfam" id="PF13302">
    <property type="entry name" value="Acetyltransf_3"/>
    <property type="match status" value="1"/>
</dbReference>
<dbReference type="PANTHER" id="PTHR43792">
    <property type="entry name" value="GNAT FAMILY, PUTATIVE (AFU_ORTHOLOGUE AFUA_3G00765)-RELATED-RELATED"/>
    <property type="match status" value="1"/>
</dbReference>
<keyword evidence="3" id="KW-1185">Reference proteome</keyword>
<evidence type="ECO:0000259" key="1">
    <source>
        <dbReference type="PROSITE" id="PS51186"/>
    </source>
</evidence>
<dbReference type="GO" id="GO:0016747">
    <property type="term" value="F:acyltransferase activity, transferring groups other than amino-acyl groups"/>
    <property type="evidence" value="ECO:0007669"/>
    <property type="project" value="InterPro"/>
</dbReference>
<dbReference type="OrthoDB" id="6293260at2"/>
<dbReference type="SUPFAM" id="SSF55729">
    <property type="entry name" value="Acyl-CoA N-acyltransferases (Nat)"/>
    <property type="match status" value="1"/>
</dbReference>
<organism evidence="2 3">
    <name type="scientific">Sphingomonas parva</name>
    <dbReference type="NCBI Taxonomy" id="2555898"/>
    <lineage>
        <taxon>Bacteria</taxon>
        <taxon>Pseudomonadati</taxon>
        <taxon>Pseudomonadota</taxon>
        <taxon>Alphaproteobacteria</taxon>
        <taxon>Sphingomonadales</taxon>
        <taxon>Sphingomonadaceae</taxon>
        <taxon>Sphingomonas</taxon>
    </lineage>
</organism>
<comment type="caution">
    <text evidence="2">The sequence shown here is derived from an EMBL/GenBank/DDBJ whole genome shotgun (WGS) entry which is preliminary data.</text>
</comment>
<proteinExistence type="predicted"/>
<dbReference type="EMBL" id="SPDV01000008">
    <property type="protein sequence ID" value="TFI59237.1"/>
    <property type="molecule type" value="Genomic_DNA"/>
</dbReference>
<keyword evidence="2" id="KW-0808">Transferase</keyword>
<dbReference type="Proteomes" id="UP000298213">
    <property type="component" value="Unassembled WGS sequence"/>
</dbReference>
<gene>
    <name evidence="2" type="ORF">E2493_05170</name>
</gene>
<accession>A0A4Y8ZUT9</accession>
<evidence type="ECO:0000313" key="3">
    <source>
        <dbReference type="Proteomes" id="UP000298213"/>
    </source>
</evidence>
<dbReference type="InterPro" id="IPR016181">
    <property type="entry name" value="Acyl_CoA_acyltransferase"/>
</dbReference>
<feature type="domain" description="N-acetyltransferase" evidence="1">
    <location>
        <begin position="15"/>
        <end position="174"/>
    </location>
</feature>
<dbReference type="PANTHER" id="PTHR43792:SF1">
    <property type="entry name" value="N-ACETYLTRANSFERASE DOMAIN-CONTAINING PROTEIN"/>
    <property type="match status" value="1"/>
</dbReference>
<dbReference type="AlphaFoldDB" id="A0A4Y8ZUT9"/>
<evidence type="ECO:0000313" key="2">
    <source>
        <dbReference type="EMBL" id="TFI59237.1"/>
    </source>
</evidence>
<dbReference type="InterPro" id="IPR000182">
    <property type="entry name" value="GNAT_dom"/>
</dbReference>